<evidence type="ECO:0000313" key="11">
    <source>
        <dbReference type="EMBL" id="CAB5230683.1"/>
    </source>
</evidence>
<proteinExistence type="predicted"/>
<protein>
    <submittedName>
        <fullName evidence="11">Uncharacterized protein</fullName>
    </submittedName>
</protein>
<dbReference type="EMBL" id="LR797130">
    <property type="protein sequence ID" value="CAB4188864.1"/>
    <property type="molecule type" value="Genomic_DNA"/>
</dbReference>
<organism evidence="11">
    <name type="scientific">uncultured Caudovirales phage</name>
    <dbReference type="NCBI Taxonomy" id="2100421"/>
    <lineage>
        <taxon>Viruses</taxon>
        <taxon>Duplodnaviria</taxon>
        <taxon>Heunggongvirae</taxon>
        <taxon>Uroviricota</taxon>
        <taxon>Caudoviricetes</taxon>
        <taxon>Peduoviridae</taxon>
        <taxon>Maltschvirus</taxon>
        <taxon>Maltschvirus maltsch</taxon>
    </lineage>
</organism>
<evidence type="ECO:0000313" key="1">
    <source>
        <dbReference type="EMBL" id="CAB4135662.1"/>
    </source>
</evidence>
<accession>A0A6J7XHY1</accession>
<dbReference type="EMBL" id="LR797492">
    <property type="protein sequence ID" value="CAB4220045.1"/>
    <property type="molecule type" value="Genomic_DNA"/>
</dbReference>
<dbReference type="EMBL" id="LR796709">
    <property type="protein sequence ID" value="CAB4161546.1"/>
    <property type="molecule type" value="Genomic_DNA"/>
</dbReference>
<evidence type="ECO:0000313" key="4">
    <source>
        <dbReference type="EMBL" id="CAB4161546.1"/>
    </source>
</evidence>
<name>A0A6J7XHY1_9CAUD</name>
<reference evidence="11" key="1">
    <citation type="submission" date="2020-05" db="EMBL/GenBank/DDBJ databases">
        <authorList>
            <person name="Chiriac C."/>
            <person name="Salcher M."/>
            <person name="Ghai R."/>
            <person name="Kavagutti S V."/>
        </authorList>
    </citation>
    <scope>NUCLEOTIDE SEQUENCE</scope>
</reference>
<evidence type="ECO:0000313" key="7">
    <source>
        <dbReference type="EMBL" id="CAB4188864.1"/>
    </source>
</evidence>
<dbReference type="EMBL" id="LR797180">
    <property type="protein sequence ID" value="CAB4191971.1"/>
    <property type="molecule type" value="Genomic_DNA"/>
</dbReference>
<dbReference type="EMBL" id="LR796980">
    <property type="protein sequence ID" value="CAB4179569.1"/>
    <property type="molecule type" value="Genomic_DNA"/>
</dbReference>
<evidence type="ECO:0000313" key="6">
    <source>
        <dbReference type="EMBL" id="CAB4179569.1"/>
    </source>
</evidence>
<gene>
    <name evidence="6" type="ORF">UFOVP1031_150</name>
    <name evidence="7" type="ORF">UFOVP1172_142</name>
    <name evidence="8" type="ORF">UFOVP1240_47</name>
    <name evidence="9" type="ORF">UFOVP1486_104</name>
    <name evidence="11" type="ORF">UFOVP1578_65</name>
    <name evidence="10" type="ORF">UFOVP1630_57</name>
    <name evidence="1" type="ORF">UFOVP288_64</name>
    <name evidence="2" type="ORF">UFOVP483_132</name>
    <name evidence="3" type="ORF">UFOVP573_51</name>
    <name evidence="4" type="ORF">UFOVP769_64</name>
    <name evidence="5" type="ORF">UFOVP962_32</name>
</gene>
<evidence type="ECO:0000313" key="3">
    <source>
        <dbReference type="EMBL" id="CAB4150872.1"/>
    </source>
</evidence>
<dbReference type="EMBL" id="LR796548">
    <property type="protein sequence ID" value="CAB4150872.1"/>
    <property type="molecule type" value="Genomic_DNA"/>
</dbReference>
<evidence type="ECO:0000313" key="5">
    <source>
        <dbReference type="EMBL" id="CAB4174192.1"/>
    </source>
</evidence>
<dbReference type="EMBL" id="LR798423">
    <property type="protein sequence ID" value="CAB5230683.1"/>
    <property type="molecule type" value="Genomic_DNA"/>
</dbReference>
<sequence>MDFQCQECFEFFEEGIMPCVICGSEVVIPVDFITEQNEWDDKY</sequence>
<evidence type="ECO:0000313" key="2">
    <source>
        <dbReference type="EMBL" id="CAB4146170.1"/>
    </source>
</evidence>
<dbReference type="EMBL" id="LR796305">
    <property type="protein sequence ID" value="CAB4135662.1"/>
    <property type="molecule type" value="Genomic_DNA"/>
</dbReference>
<dbReference type="EMBL" id="LR797434">
    <property type="protein sequence ID" value="CAB4216199.1"/>
    <property type="molecule type" value="Genomic_DNA"/>
</dbReference>
<dbReference type="EMBL" id="LR796917">
    <property type="protein sequence ID" value="CAB4174192.1"/>
    <property type="molecule type" value="Genomic_DNA"/>
</dbReference>
<evidence type="ECO:0000313" key="8">
    <source>
        <dbReference type="EMBL" id="CAB4191971.1"/>
    </source>
</evidence>
<dbReference type="EMBL" id="LR796461">
    <property type="protein sequence ID" value="CAB4146170.1"/>
    <property type="molecule type" value="Genomic_DNA"/>
</dbReference>
<evidence type="ECO:0000313" key="10">
    <source>
        <dbReference type="EMBL" id="CAB4220045.1"/>
    </source>
</evidence>
<evidence type="ECO:0000313" key="9">
    <source>
        <dbReference type="EMBL" id="CAB4216199.1"/>
    </source>
</evidence>